<dbReference type="AlphaFoldDB" id="A0A915EU24"/>
<evidence type="ECO:0000313" key="4">
    <source>
        <dbReference type="WBParaSite" id="maker-E.canG7_contigs_3509-snap-gene-0.14-mRNA-1"/>
    </source>
</evidence>
<sequence>MVVHTTRLLILTDVAFSAIGDAKLAGPEAPVQTLERGTDPLHVEMRSHSVQTRLSSLPSPQTMSSTAGAANATQPSGPLILHRVIVDPSAEAAAEESGGSGSGLTAILPLLKQCTRCGSQRVRLLLVERPPPPPPQSPATPSSATHTSRYHRQQQPQFHRPQRTTLPRMSQTVRKSSDQETSHHLQQKHHHQPSQQLRPTPTIRSLTQPAEPCTHHPHLHLHHDLHHYHTVPPPQQLHQRGHRRTSEATSSGSRGRSLPRDVTPHHLSRQVQHAHQYPHHPELIESLPQESSSTSIAPFKTAAFHHHPTPPEAFHPIVLQQRPRRRGKQRVGQREQRLEDDGSATPSSMPLRGAVVCPPHSHLHRRHHLTPPAVEAQPAPPPLAPRLRRSLTTATTSAISLSQPLLTQTPTVGRPRRTYDEVDYLLYNLCLNIESAL</sequence>
<feature type="region of interest" description="Disordered" evidence="1">
    <location>
        <begin position="127"/>
        <end position="200"/>
    </location>
</feature>
<feature type="region of interest" description="Disordered" evidence="1">
    <location>
        <begin position="228"/>
        <end position="277"/>
    </location>
</feature>
<dbReference type="Proteomes" id="UP000887562">
    <property type="component" value="Unplaced"/>
</dbReference>
<accession>A0A915EU24</accession>
<evidence type="ECO:0000256" key="2">
    <source>
        <dbReference type="SAM" id="SignalP"/>
    </source>
</evidence>
<reference evidence="4" key="1">
    <citation type="submission" date="2022-11" db="UniProtKB">
        <authorList>
            <consortium name="WormBaseParasite"/>
        </authorList>
    </citation>
    <scope>IDENTIFICATION</scope>
</reference>
<feature type="region of interest" description="Disordered" evidence="1">
    <location>
        <begin position="55"/>
        <end position="75"/>
    </location>
</feature>
<keyword evidence="2" id="KW-0732">Signal</keyword>
<name>A0A915EU24_9CEST</name>
<organism evidence="3 4">
    <name type="scientific">Echinococcus canadensis</name>
    <dbReference type="NCBI Taxonomy" id="519352"/>
    <lineage>
        <taxon>Eukaryota</taxon>
        <taxon>Metazoa</taxon>
        <taxon>Spiralia</taxon>
        <taxon>Lophotrochozoa</taxon>
        <taxon>Platyhelminthes</taxon>
        <taxon>Cestoda</taxon>
        <taxon>Eucestoda</taxon>
        <taxon>Cyclophyllidea</taxon>
        <taxon>Taeniidae</taxon>
        <taxon>Echinococcus</taxon>
        <taxon>Echinococcus canadensis group</taxon>
    </lineage>
</organism>
<feature type="compositionally biased region" description="Basic residues" evidence="1">
    <location>
        <begin position="322"/>
        <end position="331"/>
    </location>
</feature>
<feature type="compositionally biased region" description="Pro residues" evidence="1">
    <location>
        <begin position="129"/>
        <end position="138"/>
    </location>
</feature>
<feature type="chain" id="PRO_5037978269" evidence="2">
    <location>
        <begin position="18"/>
        <end position="437"/>
    </location>
</feature>
<evidence type="ECO:0000313" key="3">
    <source>
        <dbReference type="Proteomes" id="UP000887562"/>
    </source>
</evidence>
<protein>
    <submittedName>
        <fullName evidence="4">Uncharacterized protein</fullName>
    </submittedName>
</protein>
<feature type="compositionally biased region" description="Low complexity" evidence="1">
    <location>
        <begin position="139"/>
        <end position="159"/>
    </location>
</feature>
<dbReference type="WBParaSite" id="maker-E.canG7_contigs_3509-snap-gene-0.14-mRNA-1">
    <property type="protein sequence ID" value="maker-E.canG7_contigs_3509-snap-gene-0.14-mRNA-1"/>
    <property type="gene ID" value="EcG7_06885"/>
</dbReference>
<feature type="signal peptide" evidence="2">
    <location>
        <begin position="1"/>
        <end position="17"/>
    </location>
</feature>
<keyword evidence="3" id="KW-1185">Reference proteome</keyword>
<feature type="region of interest" description="Disordered" evidence="1">
    <location>
        <begin position="303"/>
        <end position="351"/>
    </location>
</feature>
<proteinExistence type="predicted"/>
<evidence type="ECO:0000256" key="1">
    <source>
        <dbReference type="SAM" id="MobiDB-lite"/>
    </source>
</evidence>
<feature type="compositionally biased region" description="Polar residues" evidence="1">
    <location>
        <begin position="164"/>
        <end position="174"/>
    </location>
</feature>